<dbReference type="InterPro" id="IPR006145">
    <property type="entry name" value="PsdUridine_synth_RsuA/RluA"/>
</dbReference>
<keyword evidence="2" id="KW-0413">Isomerase</keyword>
<feature type="domain" description="Pseudouridine synthase RsuA/RluA-like" evidence="4">
    <location>
        <begin position="99"/>
        <end position="229"/>
    </location>
</feature>
<dbReference type="CDD" id="cd00165">
    <property type="entry name" value="S4"/>
    <property type="match status" value="1"/>
</dbReference>
<dbReference type="EMBL" id="NVUU01000009">
    <property type="protein sequence ID" value="PCI95761.1"/>
    <property type="molecule type" value="Genomic_DNA"/>
</dbReference>
<dbReference type="PROSITE" id="PS50889">
    <property type="entry name" value="S4"/>
    <property type="match status" value="1"/>
</dbReference>
<reference evidence="6" key="1">
    <citation type="submission" date="2017-08" db="EMBL/GenBank/DDBJ databases">
        <title>A dynamic microbial community with high functional redundancy inhabits the cold, oxic subseafloor aquifer.</title>
        <authorList>
            <person name="Tully B.J."/>
            <person name="Wheat C.G."/>
            <person name="Glazer B.T."/>
            <person name="Huber J.A."/>
        </authorList>
    </citation>
    <scope>NUCLEOTIDE SEQUENCE [LARGE SCALE GENOMIC DNA]</scope>
</reference>
<gene>
    <name evidence="5" type="ORF">COB11_01210</name>
</gene>
<dbReference type="InterPro" id="IPR006224">
    <property type="entry name" value="PsdUridine_synth_RluA-like_CS"/>
</dbReference>
<evidence type="ECO:0000259" key="4">
    <source>
        <dbReference type="Pfam" id="PF00849"/>
    </source>
</evidence>
<dbReference type="CDD" id="cd02869">
    <property type="entry name" value="PseudoU_synth_RluA_like"/>
    <property type="match status" value="1"/>
</dbReference>
<dbReference type="PANTHER" id="PTHR21600">
    <property type="entry name" value="MITOCHONDRIAL RNA PSEUDOURIDINE SYNTHASE"/>
    <property type="match status" value="1"/>
</dbReference>
<dbReference type="InterPro" id="IPR020103">
    <property type="entry name" value="PsdUridine_synth_cat_dom_sf"/>
</dbReference>
<dbReference type="GO" id="GO:0009982">
    <property type="term" value="F:pseudouridine synthase activity"/>
    <property type="evidence" value="ECO:0007669"/>
    <property type="project" value="InterPro"/>
</dbReference>
<evidence type="ECO:0000256" key="2">
    <source>
        <dbReference type="ARBA" id="ARBA00023235"/>
    </source>
</evidence>
<evidence type="ECO:0000256" key="1">
    <source>
        <dbReference type="ARBA" id="ARBA00010876"/>
    </source>
</evidence>
<dbReference type="SUPFAM" id="SSF55174">
    <property type="entry name" value="Alpha-L RNA-binding motif"/>
    <property type="match status" value="1"/>
</dbReference>
<dbReference type="AlphaFoldDB" id="A0A2A4YM35"/>
<dbReference type="Gene3D" id="3.30.2350.10">
    <property type="entry name" value="Pseudouridine synthase"/>
    <property type="match status" value="1"/>
</dbReference>
<accession>A0A2A4YM35</accession>
<name>A0A2A4YM35_UNCAE</name>
<comment type="similarity">
    <text evidence="1">Belongs to the pseudouridine synthase RluA family.</text>
</comment>
<sequence>MKTYTFTVPKENAGERLGLFLSSNVPMKLSNKAIKRMIDAKQCRVNETVEKFASYKVRGSDKIELVTYDQSTKENDPESTKIKVLFEDDHLIVINKPIALTCLSSNFEARLDLSPLYRVHRLDRDTTGAMILAKTKKAKLGIEQLFRKREVHKLYHALCIGIFNQKVLEIENYLAPVCEYDGGKIFKSVPEEKGRFAKSIFRIKETKGDYAFVHCKTITSVTHQIRVHAYENQMPVVGDFQYARNQKFHSFAKRPMLHAYNLEFIHPITSEKITITAPYAEDFRNAKETIFG</sequence>
<organism evidence="5 6">
    <name type="scientific">Aerophobetes bacterium</name>
    <dbReference type="NCBI Taxonomy" id="2030807"/>
    <lineage>
        <taxon>Bacteria</taxon>
        <taxon>Candidatus Aerophobota</taxon>
    </lineage>
</organism>
<keyword evidence="3" id="KW-0694">RNA-binding</keyword>
<dbReference type="InterPro" id="IPR036986">
    <property type="entry name" value="S4_RNA-bd_sf"/>
</dbReference>
<dbReference type="GO" id="GO:0003723">
    <property type="term" value="F:RNA binding"/>
    <property type="evidence" value="ECO:0007669"/>
    <property type="project" value="UniProtKB-KW"/>
</dbReference>
<dbReference type="Proteomes" id="UP000217838">
    <property type="component" value="Unassembled WGS sequence"/>
</dbReference>
<proteinExistence type="inferred from homology"/>
<dbReference type="InterPro" id="IPR050188">
    <property type="entry name" value="RluA_PseudoU_synthase"/>
</dbReference>
<protein>
    <recommendedName>
        <fullName evidence="4">Pseudouridine synthase RsuA/RluA-like domain-containing protein</fullName>
    </recommendedName>
</protein>
<dbReference type="Pfam" id="PF00849">
    <property type="entry name" value="PseudoU_synth_2"/>
    <property type="match status" value="1"/>
</dbReference>
<dbReference type="SUPFAM" id="SSF55120">
    <property type="entry name" value="Pseudouridine synthase"/>
    <property type="match status" value="1"/>
</dbReference>
<dbReference type="GO" id="GO:0000455">
    <property type="term" value="P:enzyme-directed rRNA pseudouridine synthesis"/>
    <property type="evidence" value="ECO:0007669"/>
    <property type="project" value="TreeGrafter"/>
</dbReference>
<dbReference type="PANTHER" id="PTHR21600:SF44">
    <property type="entry name" value="RIBOSOMAL LARGE SUBUNIT PSEUDOURIDINE SYNTHASE D"/>
    <property type="match status" value="1"/>
</dbReference>
<dbReference type="PROSITE" id="PS01129">
    <property type="entry name" value="PSI_RLU"/>
    <property type="match status" value="1"/>
</dbReference>
<dbReference type="GO" id="GO:0140098">
    <property type="term" value="F:catalytic activity, acting on RNA"/>
    <property type="evidence" value="ECO:0007669"/>
    <property type="project" value="UniProtKB-ARBA"/>
</dbReference>
<evidence type="ECO:0000313" key="6">
    <source>
        <dbReference type="Proteomes" id="UP000217838"/>
    </source>
</evidence>
<evidence type="ECO:0000256" key="3">
    <source>
        <dbReference type="PROSITE-ProRule" id="PRU00182"/>
    </source>
</evidence>
<comment type="caution">
    <text evidence="5">The sequence shown here is derived from an EMBL/GenBank/DDBJ whole genome shotgun (WGS) entry which is preliminary data.</text>
</comment>
<evidence type="ECO:0000313" key="5">
    <source>
        <dbReference type="EMBL" id="PCI95761.1"/>
    </source>
</evidence>
<dbReference type="Gene3D" id="3.10.290.10">
    <property type="entry name" value="RNA-binding S4 domain"/>
    <property type="match status" value="1"/>
</dbReference>